<dbReference type="Gene3D" id="3.40.190.10">
    <property type="entry name" value="Periplasmic binding protein-like II"/>
    <property type="match status" value="1"/>
</dbReference>
<feature type="compositionally biased region" description="Low complexity" evidence="1">
    <location>
        <begin position="1"/>
        <end position="25"/>
    </location>
</feature>
<organism evidence="2 3">
    <name type="scientific">Candidatus Colimorpha enterica</name>
    <dbReference type="NCBI Taxonomy" id="3083063"/>
    <lineage>
        <taxon>Bacteria</taxon>
        <taxon>Pseudomonadati</taxon>
        <taxon>Bacteroidota</taxon>
        <taxon>Bacteroidia</taxon>
        <taxon>Bacteroidales</taxon>
        <taxon>Candidatus Colimorpha</taxon>
    </lineage>
</organism>
<evidence type="ECO:0000313" key="3">
    <source>
        <dbReference type="Proteomes" id="UP001139365"/>
    </source>
</evidence>
<dbReference type="SUPFAM" id="SSF53850">
    <property type="entry name" value="Periplasmic binding protein-like II"/>
    <property type="match status" value="1"/>
</dbReference>
<feature type="region of interest" description="Disordered" evidence="1">
    <location>
        <begin position="1"/>
        <end position="28"/>
    </location>
</feature>
<dbReference type="AlphaFoldDB" id="A0AAE3K4N9"/>
<dbReference type="EMBL" id="JALEMU010000148">
    <property type="protein sequence ID" value="MCI5756393.1"/>
    <property type="molecule type" value="Genomic_DNA"/>
</dbReference>
<evidence type="ECO:0000313" key="2">
    <source>
        <dbReference type="EMBL" id="MCI5756393.1"/>
    </source>
</evidence>
<evidence type="ECO:0008006" key="4">
    <source>
        <dbReference type="Google" id="ProtNLM"/>
    </source>
</evidence>
<protein>
    <recommendedName>
        <fullName evidence="4">Extracellular solute-binding protein</fullName>
    </recommendedName>
</protein>
<accession>A0AAE3K4N9</accession>
<dbReference type="Proteomes" id="UP001139365">
    <property type="component" value="Unassembled WGS sequence"/>
</dbReference>
<reference evidence="2 3" key="1">
    <citation type="submission" date="2022-03" db="EMBL/GenBank/DDBJ databases">
        <title>Metagenome-assembled genomes from swine fecal metagenomes.</title>
        <authorList>
            <person name="Holman D.B."/>
            <person name="Kommadath A."/>
        </authorList>
    </citation>
    <scope>NUCLEOTIDE SEQUENCE [LARGE SCALE GENOMIC DNA]</scope>
    <source>
        <strain evidence="2">SUG147</strain>
    </source>
</reference>
<proteinExistence type="predicted"/>
<comment type="caution">
    <text evidence="2">The sequence shown here is derived from an EMBL/GenBank/DDBJ whole genome shotgun (WGS) entry which is preliminary data.</text>
</comment>
<gene>
    <name evidence="2" type="ORF">MR241_08905</name>
</gene>
<name>A0AAE3K4N9_9BACT</name>
<evidence type="ECO:0000256" key="1">
    <source>
        <dbReference type="SAM" id="MobiDB-lite"/>
    </source>
</evidence>
<sequence length="464" mass="51717">MGCTRGGSTPSGSSGEESTSAPETSDGSAVPAHDYGGYGFSFADTEATGAKSHFFAEISADASDTDTIPASVYKRNERLVSKYNIKLRSNFEINLYNSLTAGEDIVDAVIYDPYALKGVMQDGLLVDLNTLNYFSFDSDWWMKGIAESVSIKDKLYMMTGSANIRTLGSTQALFFNKTVTEDRIPGTDIYKLVDDGEWTLDKMLELAASAGADNGDGVWDEKDSYGLAFNNFALISFFFSSGCRFITKDDSGELTYDFGSDRQIEVLTKTVNFLNDQTMTLYGERYADKYQENGRVYVLTDAFKENRALFINNLVSNGILLRNMETEYGVVPQPKYDTAQKDYVTFLHGNASYFAVPLTAPDKDCSARIIEDMAYYSRDTVRNAYIEIVVKQKYAVDGADSARMLDIVYGNVIFDMGYFAIGSIDGTLRKMADNNDTGFSSMFATNINQWERLLNNYFRPYLED</sequence>